<dbReference type="AlphaFoldDB" id="A0A120FRA4"/>
<sequence>MNRSILRRTAVSTALAAVALLIAQDVRAENAASPDYAAIVAAPDRTDADRLTDQRRQPAKMLAFAGVKASMTILDMEASAGYSTELLARTVGPSGKIYAQDSADVIAQHVKDKFDTRAQKPAMKNVVHVVRNYDDPIPPDVSNLDMITFFFSYHDMTYMPVDRAVMNKKMFAALKPGGFLVIADHSAKPGDGASVGKTLHRIEESTLKQEVEAAGFKLVAEGDFLHHPEDPRNMPVFKASVPIDEFVLKYQKPQ</sequence>
<evidence type="ECO:0000313" key="3">
    <source>
        <dbReference type="Proteomes" id="UP000057737"/>
    </source>
</evidence>
<feature type="chain" id="PRO_5007165609" evidence="1">
    <location>
        <begin position="29"/>
        <end position="254"/>
    </location>
</feature>
<dbReference type="PIRSF" id="PIRSF031679">
    <property type="entry name" value="Mtase_Alr7345_prd"/>
    <property type="match status" value="1"/>
</dbReference>
<organism evidence="2 3">
    <name type="scientific">Bradyrhizobium macuxiense</name>
    <dbReference type="NCBI Taxonomy" id="1755647"/>
    <lineage>
        <taxon>Bacteria</taxon>
        <taxon>Pseudomonadati</taxon>
        <taxon>Pseudomonadota</taxon>
        <taxon>Alphaproteobacteria</taxon>
        <taxon>Hyphomicrobiales</taxon>
        <taxon>Nitrobacteraceae</taxon>
        <taxon>Bradyrhizobium</taxon>
    </lineage>
</organism>
<name>A0A120FRA4_9BRAD</name>
<accession>A0A120FRA4</accession>
<dbReference type="InterPro" id="IPR029063">
    <property type="entry name" value="SAM-dependent_MTases_sf"/>
</dbReference>
<keyword evidence="2" id="KW-0808">Transferase</keyword>
<dbReference type="GO" id="GO:0008168">
    <property type="term" value="F:methyltransferase activity"/>
    <property type="evidence" value="ECO:0007669"/>
    <property type="project" value="UniProtKB-KW"/>
</dbReference>
<dbReference type="SUPFAM" id="SSF53335">
    <property type="entry name" value="S-adenosyl-L-methionine-dependent methyltransferases"/>
    <property type="match status" value="1"/>
</dbReference>
<comment type="caution">
    <text evidence="2">The sequence shown here is derived from an EMBL/GenBank/DDBJ whole genome shotgun (WGS) entry which is preliminary data.</text>
</comment>
<dbReference type="Pfam" id="PF01209">
    <property type="entry name" value="Ubie_methyltran"/>
    <property type="match status" value="1"/>
</dbReference>
<dbReference type="OrthoDB" id="9342567at2"/>
<evidence type="ECO:0000313" key="2">
    <source>
        <dbReference type="EMBL" id="KWV59809.1"/>
    </source>
</evidence>
<gene>
    <name evidence="2" type="ORF">AS156_30245</name>
</gene>
<keyword evidence="2" id="KW-0489">Methyltransferase</keyword>
<dbReference type="RefSeq" id="WP_066501248.1">
    <property type="nucleotide sequence ID" value="NZ_LNCU01000025.1"/>
</dbReference>
<reference evidence="2 3" key="1">
    <citation type="submission" date="2015-11" db="EMBL/GenBank/DDBJ databases">
        <title>Draft Genome Sequence of the Strain BR 10303 (Bradyrhizobium sp.) isolated from nodules of Centrolobium paraense.</title>
        <authorList>
            <person name="Zelli J.E."/>
            <person name="Simoes-Araujo J.L."/>
            <person name="Barauna A.C."/>
            <person name="Silva K."/>
        </authorList>
    </citation>
    <scope>NUCLEOTIDE SEQUENCE [LARGE SCALE GENOMIC DNA]</scope>
    <source>
        <strain evidence="2 3">BR 10303</strain>
    </source>
</reference>
<dbReference type="CDD" id="cd02440">
    <property type="entry name" value="AdoMet_MTases"/>
    <property type="match status" value="1"/>
</dbReference>
<dbReference type="InterPro" id="IPR016980">
    <property type="entry name" value="S-AdoMet-dep_MeTrfase_Alr7345"/>
</dbReference>
<proteinExistence type="predicted"/>
<dbReference type="Proteomes" id="UP000057737">
    <property type="component" value="Unassembled WGS sequence"/>
</dbReference>
<evidence type="ECO:0000256" key="1">
    <source>
        <dbReference type="SAM" id="SignalP"/>
    </source>
</evidence>
<dbReference type="EMBL" id="LNCU01000025">
    <property type="protein sequence ID" value="KWV59809.1"/>
    <property type="molecule type" value="Genomic_DNA"/>
</dbReference>
<protein>
    <submittedName>
        <fullName evidence="2">Methyltransferase</fullName>
    </submittedName>
</protein>
<keyword evidence="3" id="KW-1185">Reference proteome</keyword>
<keyword evidence="1" id="KW-0732">Signal</keyword>
<dbReference type="Gene3D" id="3.40.50.150">
    <property type="entry name" value="Vaccinia Virus protein VP39"/>
    <property type="match status" value="1"/>
</dbReference>
<dbReference type="GO" id="GO:0032259">
    <property type="term" value="P:methylation"/>
    <property type="evidence" value="ECO:0007669"/>
    <property type="project" value="UniProtKB-KW"/>
</dbReference>
<feature type="signal peptide" evidence="1">
    <location>
        <begin position="1"/>
        <end position="28"/>
    </location>
</feature>